<evidence type="ECO:0000313" key="4">
    <source>
        <dbReference type="Proteomes" id="UP001500063"/>
    </source>
</evidence>
<dbReference type="Gene3D" id="1.10.12.10">
    <property type="entry name" value="Lyase 2-enoyl-coa Hydratase, Chain A, domain 2"/>
    <property type="match status" value="1"/>
</dbReference>
<dbReference type="Proteomes" id="UP001500063">
    <property type="component" value="Unassembled WGS sequence"/>
</dbReference>
<dbReference type="Gene3D" id="3.90.226.10">
    <property type="entry name" value="2-enoyl-CoA Hydratase, Chain A, domain 1"/>
    <property type="match status" value="1"/>
</dbReference>
<name>A0ABP3GV14_9ACTN</name>
<reference evidence="4" key="1">
    <citation type="journal article" date="2019" name="Int. J. Syst. Evol. Microbiol.">
        <title>The Global Catalogue of Microorganisms (GCM) 10K type strain sequencing project: providing services to taxonomists for standard genome sequencing and annotation.</title>
        <authorList>
            <consortium name="The Broad Institute Genomics Platform"/>
            <consortium name="The Broad Institute Genome Sequencing Center for Infectious Disease"/>
            <person name="Wu L."/>
            <person name="Ma J."/>
        </authorList>
    </citation>
    <scope>NUCLEOTIDE SEQUENCE [LARGE SCALE GENOMIC DNA]</scope>
    <source>
        <strain evidence="4">JCM 4565</strain>
    </source>
</reference>
<gene>
    <name evidence="3" type="ORF">GCM10010319_35830</name>
</gene>
<dbReference type="SUPFAM" id="SSF52096">
    <property type="entry name" value="ClpP/crotonase"/>
    <property type="match status" value="1"/>
</dbReference>
<dbReference type="NCBIfam" id="NF005864">
    <property type="entry name" value="PRK07799.1"/>
    <property type="match status" value="1"/>
</dbReference>
<comment type="similarity">
    <text evidence="1">Belongs to the enoyl-CoA hydratase/isomerase family.</text>
</comment>
<evidence type="ECO:0000256" key="2">
    <source>
        <dbReference type="SAM" id="MobiDB-lite"/>
    </source>
</evidence>
<dbReference type="PANTHER" id="PTHR43802">
    <property type="entry name" value="ENOYL-COA HYDRATASE"/>
    <property type="match status" value="1"/>
</dbReference>
<dbReference type="Pfam" id="PF00378">
    <property type="entry name" value="ECH_1"/>
    <property type="match status" value="1"/>
</dbReference>
<keyword evidence="4" id="KW-1185">Reference proteome</keyword>
<organism evidence="3 4">
    <name type="scientific">Streptomyces blastmyceticus</name>
    <dbReference type="NCBI Taxonomy" id="68180"/>
    <lineage>
        <taxon>Bacteria</taxon>
        <taxon>Bacillati</taxon>
        <taxon>Actinomycetota</taxon>
        <taxon>Actinomycetes</taxon>
        <taxon>Kitasatosporales</taxon>
        <taxon>Streptomycetaceae</taxon>
        <taxon>Streptomyces</taxon>
    </lineage>
</organism>
<dbReference type="EMBL" id="BAAABW010000018">
    <property type="protein sequence ID" value="GAA0355473.1"/>
    <property type="molecule type" value="Genomic_DNA"/>
</dbReference>
<evidence type="ECO:0000256" key="1">
    <source>
        <dbReference type="ARBA" id="ARBA00005254"/>
    </source>
</evidence>
<dbReference type="InterPro" id="IPR029045">
    <property type="entry name" value="ClpP/crotonase-like_dom_sf"/>
</dbReference>
<proteinExistence type="inferred from homology"/>
<dbReference type="InterPro" id="IPR001753">
    <property type="entry name" value="Enoyl-CoA_hydra/iso"/>
</dbReference>
<dbReference type="CDD" id="cd06558">
    <property type="entry name" value="crotonase-like"/>
    <property type="match status" value="1"/>
</dbReference>
<dbReference type="PANTHER" id="PTHR43802:SF1">
    <property type="entry name" value="IP11341P-RELATED"/>
    <property type="match status" value="1"/>
</dbReference>
<accession>A0ABP3GV14</accession>
<dbReference type="InterPro" id="IPR014748">
    <property type="entry name" value="Enoyl-CoA_hydra_C"/>
</dbReference>
<evidence type="ECO:0000313" key="3">
    <source>
        <dbReference type="EMBL" id="GAA0355473.1"/>
    </source>
</evidence>
<protein>
    <submittedName>
        <fullName evidence="3">Crotonase/enoyl-CoA hydratase family protein</fullName>
    </submittedName>
</protein>
<comment type="caution">
    <text evidence="3">The sequence shown here is derived from an EMBL/GenBank/DDBJ whole genome shotgun (WGS) entry which is preliminary data.</text>
</comment>
<sequence>MRPRLRHPVLRRRTGGHPMGGTAHLKAERVGATLVLTLDRPEARNALSLPMLVGLHDGWAEADEDDSIRSVVLTGAGGAFCSGMDLKALAGQGGTADDACRDRLKADPDLHWKAMLRHHRPRKPVIAAVEGPCVAGGTEILQGTDIRVAGESATFGLFEVRRGLFPVGGSTVRLTRQIPRTHALEMLLTGRPYSAREAERIGLVGRVVPDGTALESALETAELINANGPLAVEAVKACAYETAGLPEPEALALELERGMRIFGTADAKEGTRAFAEKRPPVFRRA</sequence>
<feature type="compositionally biased region" description="Basic residues" evidence="2">
    <location>
        <begin position="1"/>
        <end position="15"/>
    </location>
</feature>
<feature type="region of interest" description="Disordered" evidence="2">
    <location>
        <begin position="1"/>
        <end position="23"/>
    </location>
</feature>